<dbReference type="RefSeq" id="WP_380126565.1">
    <property type="nucleotide sequence ID" value="NZ_JBHSIU010000086.1"/>
</dbReference>
<evidence type="ECO:0000313" key="2">
    <source>
        <dbReference type="EMBL" id="MFC5005986.1"/>
    </source>
</evidence>
<protein>
    <recommendedName>
        <fullName evidence="4">PH domain-containing protein</fullName>
    </recommendedName>
</protein>
<feature type="transmembrane region" description="Helical" evidence="1">
    <location>
        <begin position="285"/>
        <end position="306"/>
    </location>
</feature>
<accession>A0ABV9WFA9</accession>
<feature type="transmembrane region" description="Helical" evidence="1">
    <location>
        <begin position="203"/>
        <end position="224"/>
    </location>
</feature>
<proteinExistence type="predicted"/>
<evidence type="ECO:0000313" key="3">
    <source>
        <dbReference type="Proteomes" id="UP001595912"/>
    </source>
</evidence>
<feature type="transmembrane region" description="Helical" evidence="1">
    <location>
        <begin position="230"/>
        <end position="249"/>
    </location>
</feature>
<evidence type="ECO:0008006" key="4">
    <source>
        <dbReference type="Google" id="ProtNLM"/>
    </source>
</evidence>
<feature type="transmembrane region" description="Helical" evidence="1">
    <location>
        <begin position="256"/>
        <end position="279"/>
    </location>
</feature>
<organism evidence="2 3">
    <name type="scientific">Dactylosporangium cerinum</name>
    <dbReference type="NCBI Taxonomy" id="1434730"/>
    <lineage>
        <taxon>Bacteria</taxon>
        <taxon>Bacillati</taxon>
        <taxon>Actinomycetota</taxon>
        <taxon>Actinomycetes</taxon>
        <taxon>Micromonosporales</taxon>
        <taxon>Micromonosporaceae</taxon>
        <taxon>Dactylosporangium</taxon>
    </lineage>
</organism>
<comment type="caution">
    <text evidence="2">The sequence shown here is derived from an EMBL/GenBank/DDBJ whole genome shotgun (WGS) entry which is preliminary data.</text>
</comment>
<keyword evidence="3" id="KW-1185">Reference proteome</keyword>
<evidence type="ECO:0000256" key="1">
    <source>
        <dbReference type="SAM" id="Phobius"/>
    </source>
</evidence>
<sequence>MDASTFQVPPRVAALAQRQQLGSLVAVHKGDHPLVECVTGLVISAVLFGAAAGISWIVSNVEFLQFKLLAMAVVLLAIGGLAAAGYSFFRLFGTYVIVHHYQHGLVWTRNRRVDAAQFSWIDEMYVTRKEVTGDAATGSKITAAGLVTLDGRAVDITGADKADYAAFVERIEAELTARSRLILPERRKPPTRGAVGLGISDKAVAAIAVIGGGILIAAVAVPLAKAGLPGAVAAVIGFLVIGTATGLVGARLDPRFAVVGGIHASIGGLVAMIAAARALPQLNGYLVATVVLIIEMGILAAVLNAYRSLPALSPTGGRKRLAARQSWEFLPSLAVPVPGPQSARKLLGVQEGAPSVELFDVVRGAVNGVPVLAGDRYRRKPRRSDPVQTVWMVPLPAPVPFLAHTSFDNTGQVAATAPDPALAQLFAGHVPTPVAIFDTVPPWWIEGQYLLCEGGTGDPDTILAWATTLTRAATAMPWDAVRARPAGSNGAA</sequence>
<keyword evidence="1" id="KW-0812">Transmembrane</keyword>
<keyword evidence="1" id="KW-0472">Membrane</keyword>
<dbReference type="Proteomes" id="UP001595912">
    <property type="component" value="Unassembled WGS sequence"/>
</dbReference>
<feature type="transmembrane region" description="Helical" evidence="1">
    <location>
        <begin position="64"/>
        <end position="89"/>
    </location>
</feature>
<feature type="transmembrane region" description="Helical" evidence="1">
    <location>
        <begin position="38"/>
        <end position="58"/>
    </location>
</feature>
<gene>
    <name evidence="2" type="ORF">ACFPIJ_50205</name>
</gene>
<keyword evidence="1" id="KW-1133">Transmembrane helix</keyword>
<dbReference type="EMBL" id="JBHSIU010000086">
    <property type="protein sequence ID" value="MFC5005986.1"/>
    <property type="molecule type" value="Genomic_DNA"/>
</dbReference>
<name>A0ABV9WFA9_9ACTN</name>
<reference evidence="3" key="1">
    <citation type="journal article" date="2019" name="Int. J. Syst. Evol. Microbiol.">
        <title>The Global Catalogue of Microorganisms (GCM) 10K type strain sequencing project: providing services to taxonomists for standard genome sequencing and annotation.</title>
        <authorList>
            <consortium name="The Broad Institute Genomics Platform"/>
            <consortium name="The Broad Institute Genome Sequencing Center for Infectious Disease"/>
            <person name="Wu L."/>
            <person name="Ma J."/>
        </authorList>
    </citation>
    <scope>NUCLEOTIDE SEQUENCE [LARGE SCALE GENOMIC DNA]</scope>
    <source>
        <strain evidence="3">CGMCC 4.7152</strain>
    </source>
</reference>